<comment type="caution">
    <text evidence="2">The sequence shown here is derived from an EMBL/GenBank/DDBJ whole genome shotgun (WGS) entry which is preliminary data.</text>
</comment>
<organism evidence="2 3">
    <name type="scientific">Carnegiea gigantea</name>
    <dbReference type="NCBI Taxonomy" id="171969"/>
    <lineage>
        <taxon>Eukaryota</taxon>
        <taxon>Viridiplantae</taxon>
        <taxon>Streptophyta</taxon>
        <taxon>Embryophyta</taxon>
        <taxon>Tracheophyta</taxon>
        <taxon>Spermatophyta</taxon>
        <taxon>Magnoliopsida</taxon>
        <taxon>eudicotyledons</taxon>
        <taxon>Gunneridae</taxon>
        <taxon>Pentapetalae</taxon>
        <taxon>Caryophyllales</taxon>
        <taxon>Cactineae</taxon>
        <taxon>Cactaceae</taxon>
        <taxon>Cactoideae</taxon>
        <taxon>Echinocereeae</taxon>
        <taxon>Carnegiea</taxon>
    </lineage>
</organism>
<dbReference type="Proteomes" id="UP001153076">
    <property type="component" value="Unassembled WGS sequence"/>
</dbReference>
<feature type="region of interest" description="Disordered" evidence="1">
    <location>
        <begin position="127"/>
        <end position="218"/>
    </location>
</feature>
<name>A0A9Q1JY55_9CARY</name>
<evidence type="ECO:0000313" key="3">
    <source>
        <dbReference type="Proteomes" id="UP001153076"/>
    </source>
</evidence>
<accession>A0A9Q1JY55</accession>
<reference evidence="2" key="1">
    <citation type="submission" date="2022-04" db="EMBL/GenBank/DDBJ databases">
        <title>Carnegiea gigantea Genome sequencing and assembly v2.</title>
        <authorList>
            <person name="Copetti D."/>
            <person name="Sanderson M.J."/>
            <person name="Burquez A."/>
            <person name="Wojciechowski M.F."/>
        </authorList>
    </citation>
    <scope>NUCLEOTIDE SEQUENCE</scope>
    <source>
        <strain evidence="2">SGP5-SGP5p</strain>
        <tissue evidence="2">Aerial part</tissue>
    </source>
</reference>
<sequence length="242" mass="26610">MVQQCSTADNAATITPIMTTTRHLQQVQERTQGNGNYHDKTRKTLIVHATELITKMTSSDLGNGLGNKSSMLRSDRKMFVAPSMLARGRGRKLQELYASKSHNTSFLERGTNNKVYVESYATIGTSTDGSFMRHSSIGANSGDGDPFNPMRHFSGSRIPSCPPQNDDVSNNGFDADNDDNDNASFSENDAISSSEDEDLHNPQRPYNFNRAFGESEPAIEIAQAEHDNATEAIQNEEEINNG</sequence>
<proteinExistence type="predicted"/>
<evidence type="ECO:0000313" key="2">
    <source>
        <dbReference type="EMBL" id="KAJ8432977.1"/>
    </source>
</evidence>
<dbReference type="EMBL" id="JAKOGI010000569">
    <property type="protein sequence ID" value="KAJ8432977.1"/>
    <property type="molecule type" value="Genomic_DNA"/>
</dbReference>
<gene>
    <name evidence="2" type="ORF">Cgig2_022621</name>
</gene>
<keyword evidence="3" id="KW-1185">Reference proteome</keyword>
<protein>
    <submittedName>
        <fullName evidence="2">Uncharacterized protein</fullName>
    </submittedName>
</protein>
<evidence type="ECO:0000256" key="1">
    <source>
        <dbReference type="SAM" id="MobiDB-lite"/>
    </source>
</evidence>
<dbReference type="AlphaFoldDB" id="A0A9Q1JY55"/>